<sequence>MNCKPKKSPMLSVRKDELAEECTSKPQVKIYQEAAKKSPKTSEDRAINVLKTQVGEFKHQERVKPPEKTGGACRRWITCLPEMEM</sequence>
<accession>A0AAV3Z6M7</accession>
<reference evidence="1 2" key="1">
    <citation type="journal article" date="2021" name="Elife">
        <title>Chloroplast acquisition without the gene transfer in kleptoplastic sea slugs, Plakobranchus ocellatus.</title>
        <authorList>
            <person name="Maeda T."/>
            <person name="Takahashi S."/>
            <person name="Yoshida T."/>
            <person name="Shimamura S."/>
            <person name="Takaki Y."/>
            <person name="Nagai Y."/>
            <person name="Toyoda A."/>
            <person name="Suzuki Y."/>
            <person name="Arimoto A."/>
            <person name="Ishii H."/>
            <person name="Satoh N."/>
            <person name="Nishiyama T."/>
            <person name="Hasebe M."/>
            <person name="Maruyama T."/>
            <person name="Minagawa J."/>
            <person name="Obokata J."/>
            <person name="Shigenobu S."/>
        </authorList>
    </citation>
    <scope>NUCLEOTIDE SEQUENCE [LARGE SCALE GENOMIC DNA]</scope>
</reference>
<keyword evidence="2" id="KW-1185">Reference proteome</keyword>
<proteinExistence type="predicted"/>
<dbReference type="EMBL" id="BLXT01002015">
    <property type="protein sequence ID" value="GFN90204.1"/>
    <property type="molecule type" value="Genomic_DNA"/>
</dbReference>
<dbReference type="AlphaFoldDB" id="A0AAV3Z6M7"/>
<organism evidence="1 2">
    <name type="scientific">Plakobranchus ocellatus</name>
    <dbReference type="NCBI Taxonomy" id="259542"/>
    <lineage>
        <taxon>Eukaryota</taxon>
        <taxon>Metazoa</taxon>
        <taxon>Spiralia</taxon>
        <taxon>Lophotrochozoa</taxon>
        <taxon>Mollusca</taxon>
        <taxon>Gastropoda</taxon>
        <taxon>Heterobranchia</taxon>
        <taxon>Euthyneura</taxon>
        <taxon>Panpulmonata</taxon>
        <taxon>Sacoglossa</taxon>
        <taxon>Placobranchoidea</taxon>
        <taxon>Plakobranchidae</taxon>
        <taxon>Plakobranchus</taxon>
    </lineage>
</organism>
<protein>
    <submittedName>
        <fullName evidence="1">Uncharacterized protein</fullName>
    </submittedName>
</protein>
<name>A0AAV3Z6M7_9GAST</name>
<comment type="caution">
    <text evidence="1">The sequence shown here is derived from an EMBL/GenBank/DDBJ whole genome shotgun (WGS) entry which is preliminary data.</text>
</comment>
<dbReference type="Proteomes" id="UP000735302">
    <property type="component" value="Unassembled WGS sequence"/>
</dbReference>
<gene>
    <name evidence="1" type="ORF">PoB_001671000</name>
</gene>
<evidence type="ECO:0000313" key="2">
    <source>
        <dbReference type="Proteomes" id="UP000735302"/>
    </source>
</evidence>
<evidence type="ECO:0000313" key="1">
    <source>
        <dbReference type="EMBL" id="GFN90204.1"/>
    </source>
</evidence>